<name>A0A9W7E971_9STRA</name>
<gene>
    <name evidence="1" type="ORF">TrRE_jg8066</name>
</gene>
<organism evidence="1 2">
    <name type="scientific">Triparma retinervis</name>
    <dbReference type="NCBI Taxonomy" id="2557542"/>
    <lineage>
        <taxon>Eukaryota</taxon>
        <taxon>Sar</taxon>
        <taxon>Stramenopiles</taxon>
        <taxon>Ochrophyta</taxon>
        <taxon>Bolidophyceae</taxon>
        <taxon>Parmales</taxon>
        <taxon>Triparmaceae</taxon>
        <taxon>Triparma</taxon>
    </lineage>
</organism>
<evidence type="ECO:0000313" key="1">
    <source>
        <dbReference type="EMBL" id="GMH67423.1"/>
    </source>
</evidence>
<dbReference type="EMBL" id="BRXZ01002662">
    <property type="protein sequence ID" value="GMH67423.1"/>
    <property type="molecule type" value="Genomic_DNA"/>
</dbReference>
<protein>
    <submittedName>
        <fullName evidence="1">Uncharacterized protein</fullName>
    </submittedName>
</protein>
<keyword evidence="2" id="KW-1185">Reference proteome</keyword>
<sequence>MGNGKWILKWAKTKGKTPTVMSKPIGSCCESSSDRFDGCKCWSSLDIPSPPGAMPVSTRKQNDAVPVLTVLDPGDPSAFMYTLGANTINSSTVYTSAADFVIRDVPNQSALDVVFLIRYLCHPEIFESGVVKHEGEVSSEKNFGFKIHKVDEGAYREYLFTNLMCRAEKIEGRSLFEIVPLCNPAYCNIINMIPATNYLPRLSSFDNPLYLANTHEHDVIAVYGEGETTGFVYSTGIAGKEFIVRDCPQEKRMEAVSMINYLAGRTVKDGETAGNSEGRHPST</sequence>
<proteinExistence type="predicted"/>
<comment type="caution">
    <text evidence="1">The sequence shown here is derived from an EMBL/GenBank/DDBJ whole genome shotgun (WGS) entry which is preliminary data.</text>
</comment>
<accession>A0A9W7E971</accession>
<feature type="non-terminal residue" evidence="1">
    <location>
        <position position="1"/>
    </location>
</feature>
<reference evidence="1" key="1">
    <citation type="submission" date="2022-07" db="EMBL/GenBank/DDBJ databases">
        <title>Genome analysis of Parmales, a sister group of diatoms, reveals the evolutionary specialization of diatoms from phago-mixotrophs to photoautotrophs.</title>
        <authorList>
            <person name="Ban H."/>
            <person name="Sato S."/>
            <person name="Yoshikawa S."/>
            <person name="Kazumasa Y."/>
            <person name="Nakamura Y."/>
            <person name="Ichinomiya M."/>
            <person name="Saitoh K."/>
            <person name="Sato N."/>
            <person name="Blanc-Mathieu R."/>
            <person name="Endo H."/>
            <person name="Kuwata A."/>
            <person name="Ogata H."/>
        </authorList>
    </citation>
    <scope>NUCLEOTIDE SEQUENCE</scope>
</reference>
<evidence type="ECO:0000313" key="2">
    <source>
        <dbReference type="Proteomes" id="UP001165082"/>
    </source>
</evidence>
<dbReference type="Proteomes" id="UP001165082">
    <property type="component" value="Unassembled WGS sequence"/>
</dbReference>
<dbReference type="AlphaFoldDB" id="A0A9W7E971"/>